<dbReference type="InterPro" id="IPR008991">
    <property type="entry name" value="Translation_prot_SH3-like_sf"/>
</dbReference>
<dbReference type="Gene3D" id="2.30.30.30">
    <property type="match status" value="1"/>
</dbReference>
<organism evidence="8 9">
    <name type="scientific">Methylacidimicrobium cyclopophantes</name>
    <dbReference type="NCBI Taxonomy" id="1041766"/>
    <lineage>
        <taxon>Bacteria</taxon>
        <taxon>Pseudomonadati</taxon>
        <taxon>Verrucomicrobiota</taxon>
        <taxon>Methylacidimicrobium</taxon>
    </lineage>
</organism>
<dbReference type="SMART" id="SM00739">
    <property type="entry name" value="KOW"/>
    <property type="match status" value="1"/>
</dbReference>
<evidence type="ECO:0000313" key="8">
    <source>
        <dbReference type="EMBL" id="VVM05855.1"/>
    </source>
</evidence>
<dbReference type="GO" id="GO:0005840">
    <property type="term" value="C:ribosome"/>
    <property type="evidence" value="ECO:0007669"/>
    <property type="project" value="UniProtKB-KW"/>
</dbReference>
<comment type="caution">
    <text evidence="8">The sequence shown here is derived from an EMBL/GenBank/DDBJ whole genome shotgun (WGS) entry which is preliminary data.</text>
</comment>
<dbReference type="InterPro" id="IPR041988">
    <property type="entry name" value="Ribosomal_uL24_KOW"/>
</dbReference>
<sequence>MKPFGHRKQAAPQSHFHIKRGDEVAIVSGTQKGKTGKVLRVLRKENRVVIEGINLVKKATRPTQENPQGGFSEREGPVAISNVMLLADYQKRSRRSAKASKTKEGSQA</sequence>
<dbReference type="GO" id="GO:0006412">
    <property type="term" value="P:translation"/>
    <property type="evidence" value="ECO:0007669"/>
    <property type="project" value="UniProtKB-UniRule"/>
</dbReference>
<comment type="function">
    <text evidence="5">One of two assembly initiator proteins, it binds directly to the 5'-end of the 23S rRNA, where it nucleates assembly of the 50S subunit.</text>
</comment>
<proteinExistence type="inferred from homology"/>
<dbReference type="NCBIfam" id="TIGR01079">
    <property type="entry name" value="rplX_bact"/>
    <property type="match status" value="1"/>
</dbReference>
<dbReference type="OrthoDB" id="9807419at2"/>
<evidence type="ECO:0000256" key="5">
    <source>
        <dbReference type="HAMAP-Rule" id="MF_01326"/>
    </source>
</evidence>
<evidence type="ECO:0000313" key="9">
    <source>
        <dbReference type="Proteomes" id="UP000381693"/>
    </source>
</evidence>
<keyword evidence="2 5" id="KW-0689">Ribosomal protein</keyword>
<dbReference type="Pfam" id="PF00467">
    <property type="entry name" value="KOW"/>
    <property type="match status" value="1"/>
</dbReference>
<comment type="similarity">
    <text evidence="1 5 6">Belongs to the universal ribosomal protein uL24 family.</text>
</comment>
<dbReference type="AlphaFoldDB" id="A0A5E6MBZ9"/>
<evidence type="ECO:0000256" key="2">
    <source>
        <dbReference type="ARBA" id="ARBA00022980"/>
    </source>
</evidence>
<evidence type="ECO:0000259" key="7">
    <source>
        <dbReference type="SMART" id="SM00739"/>
    </source>
</evidence>
<dbReference type="GO" id="GO:1990904">
    <property type="term" value="C:ribonucleoprotein complex"/>
    <property type="evidence" value="ECO:0007669"/>
    <property type="project" value="UniProtKB-KW"/>
</dbReference>
<dbReference type="GO" id="GO:0003735">
    <property type="term" value="F:structural constituent of ribosome"/>
    <property type="evidence" value="ECO:0007669"/>
    <property type="project" value="InterPro"/>
</dbReference>
<dbReference type="Proteomes" id="UP000381693">
    <property type="component" value="Unassembled WGS sequence"/>
</dbReference>
<feature type="domain" description="KOW" evidence="7">
    <location>
        <begin position="17"/>
        <end position="44"/>
    </location>
</feature>
<accession>A0A5E6MBZ9</accession>
<keyword evidence="5" id="KW-0699">rRNA-binding</keyword>
<dbReference type="InterPro" id="IPR005824">
    <property type="entry name" value="KOW"/>
</dbReference>
<dbReference type="RefSeq" id="WP_142524894.1">
    <property type="nucleotide sequence ID" value="NZ_CABFUZ020000099.1"/>
</dbReference>
<comment type="function">
    <text evidence="5">One of the proteins that surrounds the polypeptide exit tunnel on the outside of the subunit.</text>
</comment>
<evidence type="ECO:0000256" key="1">
    <source>
        <dbReference type="ARBA" id="ARBA00010618"/>
    </source>
</evidence>
<dbReference type="HAMAP" id="MF_01326_B">
    <property type="entry name" value="Ribosomal_uL24_B"/>
    <property type="match status" value="1"/>
</dbReference>
<dbReference type="InterPro" id="IPR003256">
    <property type="entry name" value="Ribosomal_uL24"/>
</dbReference>
<dbReference type="GO" id="GO:0019843">
    <property type="term" value="F:rRNA binding"/>
    <property type="evidence" value="ECO:0007669"/>
    <property type="project" value="UniProtKB-UniRule"/>
</dbReference>
<dbReference type="PROSITE" id="PS01108">
    <property type="entry name" value="RIBOSOMAL_L24"/>
    <property type="match status" value="1"/>
</dbReference>
<reference evidence="8" key="1">
    <citation type="submission" date="2019-09" db="EMBL/GenBank/DDBJ databases">
        <authorList>
            <person name="Cremers G."/>
        </authorList>
    </citation>
    <scope>NUCLEOTIDE SEQUENCE [LARGE SCALE GENOMIC DNA]</scope>
    <source>
        <strain evidence="8">3B</strain>
    </source>
</reference>
<gene>
    <name evidence="5 8" type="primary">rplX</name>
    <name evidence="8" type="ORF">MAMC_00824</name>
</gene>
<name>A0A5E6MBZ9_9BACT</name>
<evidence type="ECO:0000256" key="4">
    <source>
        <dbReference type="ARBA" id="ARBA00035206"/>
    </source>
</evidence>
<dbReference type="PANTHER" id="PTHR12903">
    <property type="entry name" value="MITOCHONDRIAL RIBOSOMAL PROTEIN L24"/>
    <property type="match status" value="1"/>
</dbReference>
<dbReference type="InterPro" id="IPR057264">
    <property type="entry name" value="Ribosomal_uL24_C"/>
</dbReference>
<keyword evidence="5" id="KW-0694">RNA-binding</keyword>
<keyword evidence="9" id="KW-1185">Reference proteome</keyword>
<dbReference type="EMBL" id="CABFUZ020000099">
    <property type="protein sequence ID" value="VVM05855.1"/>
    <property type="molecule type" value="Genomic_DNA"/>
</dbReference>
<evidence type="ECO:0000256" key="3">
    <source>
        <dbReference type="ARBA" id="ARBA00023274"/>
    </source>
</evidence>
<dbReference type="InterPro" id="IPR005825">
    <property type="entry name" value="Ribosomal_uL24_CS"/>
</dbReference>
<keyword evidence="3 5" id="KW-0687">Ribonucleoprotein</keyword>
<dbReference type="Pfam" id="PF17136">
    <property type="entry name" value="ribosomal_L24"/>
    <property type="match status" value="1"/>
</dbReference>
<dbReference type="SUPFAM" id="SSF50104">
    <property type="entry name" value="Translation proteins SH3-like domain"/>
    <property type="match status" value="1"/>
</dbReference>
<dbReference type="CDD" id="cd06089">
    <property type="entry name" value="KOW_RPL26"/>
    <property type="match status" value="1"/>
</dbReference>
<evidence type="ECO:0000256" key="6">
    <source>
        <dbReference type="RuleBase" id="RU003477"/>
    </source>
</evidence>
<protein>
    <recommendedName>
        <fullName evidence="4 5">Large ribosomal subunit protein uL24</fullName>
    </recommendedName>
</protein>
<dbReference type="InterPro" id="IPR014722">
    <property type="entry name" value="Rib_uL2_dom2"/>
</dbReference>
<comment type="subunit">
    <text evidence="5">Part of the 50S ribosomal subunit.</text>
</comment>